<evidence type="ECO:0000313" key="3">
    <source>
        <dbReference type="Proteomes" id="UP000247696"/>
    </source>
</evidence>
<dbReference type="EC" id="3.8.1.2" evidence="2"/>
<dbReference type="InterPro" id="IPR006328">
    <property type="entry name" value="2-HAD"/>
</dbReference>
<dbReference type="Gene3D" id="1.10.150.750">
    <property type="match status" value="1"/>
</dbReference>
<accession>A0A2Z3YTW0</accession>
<dbReference type="NCBIfam" id="TIGR01493">
    <property type="entry name" value="HAD-SF-IA-v2"/>
    <property type="match status" value="1"/>
</dbReference>
<dbReference type="AlphaFoldDB" id="A0A2Z3YTW0"/>
<dbReference type="KEGG" id="cpre:Csp1_18540"/>
<evidence type="ECO:0000256" key="1">
    <source>
        <dbReference type="ARBA" id="ARBA00022801"/>
    </source>
</evidence>
<dbReference type="SFLD" id="SFLDG01129">
    <property type="entry name" value="C1.5:_HAD__Beta-PGM__Phosphata"/>
    <property type="match status" value="1"/>
</dbReference>
<dbReference type="Pfam" id="PF00702">
    <property type="entry name" value="Hydrolase"/>
    <property type="match status" value="1"/>
</dbReference>
<dbReference type="PANTHER" id="PTHR43316">
    <property type="entry name" value="HYDROLASE, HALOACID DELAHOGENASE-RELATED"/>
    <property type="match status" value="1"/>
</dbReference>
<dbReference type="Gene3D" id="3.40.50.1000">
    <property type="entry name" value="HAD superfamily/HAD-like"/>
    <property type="match status" value="1"/>
</dbReference>
<proteinExistence type="predicted"/>
<dbReference type="EMBL" id="CP024988">
    <property type="protein sequence ID" value="AWT26630.1"/>
    <property type="molecule type" value="Genomic_DNA"/>
</dbReference>
<keyword evidence="3" id="KW-1185">Reference proteome</keyword>
<dbReference type="SUPFAM" id="SSF56784">
    <property type="entry name" value="HAD-like"/>
    <property type="match status" value="1"/>
</dbReference>
<dbReference type="PRINTS" id="PR00413">
    <property type="entry name" value="HADHALOGNASE"/>
</dbReference>
<dbReference type="CDD" id="cd02588">
    <property type="entry name" value="HAD_L2-DEX"/>
    <property type="match status" value="1"/>
</dbReference>
<keyword evidence="1 2" id="KW-0378">Hydrolase</keyword>
<dbReference type="GO" id="GO:0018784">
    <property type="term" value="F:(S)-2-haloacid dehalogenase activity"/>
    <property type="evidence" value="ECO:0007669"/>
    <property type="project" value="UniProtKB-EC"/>
</dbReference>
<reference evidence="3" key="1">
    <citation type="submission" date="2017-11" db="EMBL/GenBank/DDBJ databases">
        <title>Otitis media/interna in a cat caused by the recently described species Corynebacterium provencense.</title>
        <authorList>
            <person name="Kittl S."/>
            <person name="Brodard I."/>
            <person name="Rychener L."/>
            <person name="Jores J."/>
            <person name="Roosje P."/>
            <person name="Gobeli Brawand S."/>
        </authorList>
    </citation>
    <scope>NUCLEOTIDE SEQUENCE [LARGE SCALE GENOMIC DNA]</scope>
    <source>
        <strain evidence="3">17KM38</strain>
    </source>
</reference>
<dbReference type="RefSeq" id="WP_349644088.1">
    <property type="nucleotide sequence ID" value="NZ_CP024988.1"/>
</dbReference>
<dbReference type="Proteomes" id="UP000247696">
    <property type="component" value="Chromosome"/>
</dbReference>
<dbReference type="InterPro" id="IPR051540">
    <property type="entry name" value="S-2-haloacid_dehalogenase"/>
</dbReference>
<name>A0A2Z3YTW0_9CORY</name>
<sequence length="271" mass="29881">MPRHTPHETAHEASTAAPGVPLRAVLPEEMTAVKALVFDVFGTVVDWRGGVARQSAPFLRRHAPAVDPYDFADRWRAEYQPAMERVRRGERPFVRLDELHRENLDRVLAGLGTDPDAVAVAERDELNLVWHRLDPWPDVIAGLRSLREQYIIAPLSNANVRLALDMAKRAGLPWDAILGAEVVQSYKPAPETYLRTVDILGLEPSQVAMVAAHNDDLAAARACGLRTVFVPRRTEHGPRQVTDLEAESDWDIVAEGFGELARTLGAGGSGI</sequence>
<protein>
    <submittedName>
        <fullName evidence="2">(S)-2-haloacid dehalogenase</fullName>
        <ecNumber evidence="2">3.8.1.2</ecNumber>
    </submittedName>
</protein>
<dbReference type="PANTHER" id="PTHR43316:SF3">
    <property type="entry name" value="HALOACID DEHALOGENASE, TYPE II (AFU_ORTHOLOGUE AFUA_2G07750)-RELATED"/>
    <property type="match status" value="1"/>
</dbReference>
<dbReference type="InterPro" id="IPR023214">
    <property type="entry name" value="HAD_sf"/>
</dbReference>
<gene>
    <name evidence="2" type="primary">dhlB</name>
    <name evidence="2" type="ORF">Csp1_18540</name>
</gene>
<dbReference type="SFLD" id="SFLDS00003">
    <property type="entry name" value="Haloacid_Dehalogenase"/>
    <property type="match status" value="1"/>
</dbReference>
<dbReference type="STRING" id="1737425.GCA_900049755_01015"/>
<organism evidence="2 3">
    <name type="scientific">Corynebacterium provencense</name>
    <dbReference type="NCBI Taxonomy" id="1737425"/>
    <lineage>
        <taxon>Bacteria</taxon>
        <taxon>Bacillati</taxon>
        <taxon>Actinomycetota</taxon>
        <taxon>Actinomycetes</taxon>
        <taxon>Mycobacteriales</taxon>
        <taxon>Corynebacteriaceae</taxon>
        <taxon>Corynebacterium</taxon>
    </lineage>
</organism>
<evidence type="ECO:0000313" key="2">
    <source>
        <dbReference type="EMBL" id="AWT26630.1"/>
    </source>
</evidence>
<dbReference type="InterPro" id="IPR006439">
    <property type="entry name" value="HAD-SF_hydro_IA"/>
</dbReference>
<dbReference type="NCBIfam" id="TIGR01428">
    <property type="entry name" value="HAD_type_II"/>
    <property type="match status" value="1"/>
</dbReference>
<dbReference type="InterPro" id="IPR036412">
    <property type="entry name" value="HAD-like_sf"/>
</dbReference>